<dbReference type="InterPro" id="IPR026516">
    <property type="entry name" value="THAP1/10"/>
</dbReference>
<dbReference type="Proteomes" id="UP000786811">
    <property type="component" value="Unassembled WGS sequence"/>
</dbReference>
<evidence type="ECO:0000256" key="2">
    <source>
        <dbReference type="ARBA" id="ARBA00006177"/>
    </source>
</evidence>
<organism evidence="15 16">
    <name type="scientific">Cotesia congregata</name>
    <name type="common">Parasitoid wasp</name>
    <name type="synonym">Apanteles congregatus</name>
    <dbReference type="NCBI Taxonomy" id="51543"/>
    <lineage>
        <taxon>Eukaryota</taxon>
        <taxon>Metazoa</taxon>
        <taxon>Ecdysozoa</taxon>
        <taxon>Arthropoda</taxon>
        <taxon>Hexapoda</taxon>
        <taxon>Insecta</taxon>
        <taxon>Pterygota</taxon>
        <taxon>Neoptera</taxon>
        <taxon>Endopterygota</taxon>
        <taxon>Hymenoptera</taxon>
        <taxon>Apocrita</taxon>
        <taxon>Ichneumonoidea</taxon>
        <taxon>Braconidae</taxon>
        <taxon>Microgastrinae</taxon>
        <taxon>Cotesia</taxon>
    </lineage>
</organism>
<keyword evidence="10" id="KW-0539">Nucleus</keyword>
<evidence type="ECO:0000259" key="14">
    <source>
        <dbReference type="PROSITE" id="PS50950"/>
    </source>
</evidence>
<evidence type="ECO:0000313" key="16">
    <source>
        <dbReference type="Proteomes" id="UP000786811"/>
    </source>
</evidence>
<evidence type="ECO:0000256" key="9">
    <source>
        <dbReference type="ARBA" id="ARBA00023163"/>
    </source>
</evidence>
<evidence type="ECO:0000256" key="8">
    <source>
        <dbReference type="ARBA" id="ARBA00023125"/>
    </source>
</evidence>
<name>A0A8J2H075_COTCN</name>
<keyword evidence="5" id="KW-0862">Zinc</keyword>
<keyword evidence="4 12" id="KW-0863">Zinc-finger</keyword>
<dbReference type="OrthoDB" id="7331812at2759"/>
<evidence type="ECO:0000256" key="6">
    <source>
        <dbReference type="ARBA" id="ARBA00023015"/>
    </source>
</evidence>
<dbReference type="SUPFAM" id="SSF57716">
    <property type="entry name" value="Glucocorticoid receptor-like (DNA-binding domain)"/>
    <property type="match status" value="1"/>
</dbReference>
<evidence type="ECO:0000256" key="1">
    <source>
        <dbReference type="ARBA" id="ARBA00004642"/>
    </source>
</evidence>
<dbReference type="EMBL" id="CAJNRD030001116">
    <property type="protein sequence ID" value="CAG5075504.1"/>
    <property type="molecule type" value="Genomic_DNA"/>
</dbReference>
<protein>
    <recommendedName>
        <fullName evidence="14">THAP-type domain-containing protein</fullName>
    </recommendedName>
</protein>
<dbReference type="Gene3D" id="6.20.210.20">
    <property type="entry name" value="THAP domain"/>
    <property type="match status" value="1"/>
</dbReference>
<accession>A0A8J2H075</accession>
<dbReference type="GO" id="GO:0043565">
    <property type="term" value="F:sequence-specific DNA binding"/>
    <property type="evidence" value="ECO:0007669"/>
    <property type="project" value="InterPro"/>
</dbReference>
<dbReference type="AlphaFoldDB" id="A0A8J2H075"/>
<dbReference type="PANTHER" id="PTHR46600:SF1">
    <property type="entry name" value="THAP DOMAIN-CONTAINING PROTEIN 1"/>
    <property type="match status" value="1"/>
</dbReference>
<proteinExistence type="inferred from homology"/>
<gene>
    <name evidence="15" type="ORF">HICCMSTLAB_LOCUS1658</name>
</gene>
<dbReference type="PROSITE" id="PS50950">
    <property type="entry name" value="ZF_THAP"/>
    <property type="match status" value="1"/>
</dbReference>
<keyword evidence="8 12" id="KW-0238">DNA-binding</keyword>
<evidence type="ECO:0000256" key="3">
    <source>
        <dbReference type="ARBA" id="ARBA00022723"/>
    </source>
</evidence>
<evidence type="ECO:0000256" key="4">
    <source>
        <dbReference type="ARBA" id="ARBA00022771"/>
    </source>
</evidence>
<keyword evidence="9" id="KW-0804">Transcription</keyword>
<evidence type="ECO:0000256" key="13">
    <source>
        <dbReference type="SAM" id="MobiDB-lite"/>
    </source>
</evidence>
<evidence type="ECO:0000256" key="10">
    <source>
        <dbReference type="ARBA" id="ARBA00023242"/>
    </source>
</evidence>
<keyword evidence="6" id="KW-0805">Transcription regulation</keyword>
<comment type="caution">
    <text evidence="15">The sequence shown here is derived from an EMBL/GenBank/DDBJ whole genome shotgun (WGS) entry which is preliminary data.</text>
</comment>
<feature type="region of interest" description="Disordered" evidence="13">
    <location>
        <begin position="230"/>
        <end position="283"/>
    </location>
</feature>
<keyword evidence="16" id="KW-1185">Reference proteome</keyword>
<dbReference type="GO" id="GO:0008270">
    <property type="term" value="F:zinc ion binding"/>
    <property type="evidence" value="ECO:0007669"/>
    <property type="project" value="UniProtKB-KW"/>
</dbReference>
<comment type="subcellular location">
    <subcellularLocation>
        <location evidence="1">Nucleus</location>
        <location evidence="1">Nucleoplasm</location>
    </subcellularLocation>
</comment>
<keyword evidence="7" id="KW-0175">Coiled coil</keyword>
<evidence type="ECO:0000256" key="7">
    <source>
        <dbReference type="ARBA" id="ARBA00023054"/>
    </source>
</evidence>
<dbReference type="InterPro" id="IPR006612">
    <property type="entry name" value="THAP_Znf"/>
</dbReference>
<reference evidence="15" key="1">
    <citation type="submission" date="2021-04" db="EMBL/GenBank/DDBJ databases">
        <authorList>
            <person name="Chebbi M.A.C M."/>
        </authorList>
    </citation>
    <scope>NUCLEOTIDE SEQUENCE</scope>
</reference>
<evidence type="ECO:0000313" key="15">
    <source>
        <dbReference type="EMBL" id="CAG5075504.1"/>
    </source>
</evidence>
<dbReference type="SMART" id="SM00980">
    <property type="entry name" value="THAP"/>
    <property type="match status" value="1"/>
</dbReference>
<keyword evidence="3" id="KW-0479">Metal-binding</keyword>
<dbReference type="Pfam" id="PF05485">
    <property type="entry name" value="THAP"/>
    <property type="match status" value="1"/>
</dbReference>
<dbReference type="InterPro" id="IPR038441">
    <property type="entry name" value="THAP_Znf_sf"/>
</dbReference>
<dbReference type="PANTHER" id="PTHR46600">
    <property type="entry name" value="THAP DOMAIN-CONTAINING"/>
    <property type="match status" value="1"/>
</dbReference>
<sequence length="609" mass="70936">MTRKCVLCKETNYKNSYSFFSAPKDTETRKKWQEAIGVKDYVVNDETFVCSRHFTPGDIITHWVSGVPPHVVTIKYKKCRLRPGAVPSVNCDIDNMQLETDDDYEVFQVNRTWGNDERVTFTDGKDQVFLIPRADLITYSNSEIQNNSSEKSKEDDNELVYITQTIDEANSTLEEHGDMIVVADDQMQDLRTLEVDESYTVRDSDNTIYLKANDNSQLVYIEEVNYPEENGEKYEKEKTNESATNEVKDYESQDEESLKESVDWNSIDTEKGSNDADEERTHRNYDDMAMDVLDPLDEEPMLFEDLLDVYNEVRLPRGWSTMVISAGRATTVIYARMNMTQTGVPYVQKQVFLKSDMNFQCSAAGKQLNPLDHNLFPDGRSFVVRGLRDVEEFIEEFDQRVICDGLEKMSSLDVDNVLMYRQDVKWRHNDCSILMKSNGTRCSKCNSLSLPSVRRKLKKPSQLNDDVEKSAELVKKDQTIYELHKLLSKMTKRNEKYEAMKDDPQTFIKMIEALNIPEVQKLMIKESLNATSNNDNVNFTQTWLFLALVIYIESPRMYRFLLQNQYMNLPSIQVMRRYLHQIKTDAQFYKLFQQTVEPFQTKLEDKEIT</sequence>
<evidence type="ECO:0000256" key="12">
    <source>
        <dbReference type="PROSITE-ProRule" id="PRU00309"/>
    </source>
</evidence>
<feature type="domain" description="THAP-type" evidence="14">
    <location>
        <begin position="1"/>
        <end position="90"/>
    </location>
</feature>
<keyword evidence="11" id="KW-0131">Cell cycle</keyword>
<dbReference type="SMART" id="SM00692">
    <property type="entry name" value="DM3"/>
    <property type="match status" value="1"/>
</dbReference>
<dbReference type="GO" id="GO:0005654">
    <property type="term" value="C:nucleoplasm"/>
    <property type="evidence" value="ECO:0007669"/>
    <property type="project" value="UniProtKB-SubCell"/>
</dbReference>
<comment type="similarity">
    <text evidence="2">Belongs to the THAP1 family.</text>
</comment>
<evidence type="ECO:0000256" key="11">
    <source>
        <dbReference type="ARBA" id="ARBA00023306"/>
    </source>
</evidence>
<evidence type="ECO:0000256" key="5">
    <source>
        <dbReference type="ARBA" id="ARBA00022833"/>
    </source>
</evidence>